<dbReference type="AlphaFoldDB" id="A0A0F9P3B7"/>
<feature type="non-terminal residue" evidence="1">
    <location>
        <position position="42"/>
    </location>
</feature>
<protein>
    <submittedName>
        <fullName evidence="1">Uncharacterized protein</fullName>
    </submittedName>
</protein>
<sequence length="42" mass="4892">MQDIFIYKSKGNQIEVQVQFDGDTAWLSQGQLSELFQQTKQN</sequence>
<evidence type="ECO:0000313" key="1">
    <source>
        <dbReference type="EMBL" id="KKM87957.1"/>
    </source>
</evidence>
<gene>
    <name evidence="1" type="ORF">LCGC14_1263710</name>
</gene>
<accession>A0A0F9P3B7</accession>
<dbReference type="EMBL" id="LAZR01007026">
    <property type="protein sequence ID" value="KKM87957.1"/>
    <property type="molecule type" value="Genomic_DNA"/>
</dbReference>
<organism evidence="1">
    <name type="scientific">marine sediment metagenome</name>
    <dbReference type="NCBI Taxonomy" id="412755"/>
    <lineage>
        <taxon>unclassified sequences</taxon>
        <taxon>metagenomes</taxon>
        <taxon>ecological metagenomes</taxon>
    </lineage>
</organism>
<comment type="caution">
    <text evidence="1">The sequence shown here is derived from an EMBL/GenBank/DDBJ whole genome shotgun (WGS) entry which is preliminary data.</text>
</comment>
<name>A0A0F9P3B7_9ZZZZ</name>
<proteinExistence type="predicted"/>
<reference evidence="1" key="1">
    <citation type="journal article" date="2015" name="Nature">
        <title>Complex archaea that bridge the gap between prokaryotes and eukaryotes.</title>
        <authorList>
            <person name="Spang A."/>
            <person name="Saw J.H."/>
            <person name="Jorgensen S.L."/>
            <person name="Zaremba-Niedzwiedzka K."/>
            <person name="Martijn J."/>
            <person name="Lind A.E."/>
            <person name="van Eijk R."/>
            <person name="Schleper C."/>
            <person name="Guy L."/>
            <person name="Ettema T.J."/>
        </authorList>
    </citation>
    <scope>NUCLEOTIDE SEQUENCE</scope>
</reference>